<dbReference type="InterPro" id="IPR008731">
    <property type="entry name" value="PTS_EIN"/>
</dbReference>
<dbReference type="AlphaFoldDB" id="X0Y081"/>
<feature type="non-terminal residue" evidence="5">
    <location>
        <position position="179"/>
    </location>
</feature>
<gene>
    <name evidence="5" type="ORF">S01H1_78905</name>
</gene>
<sequence length="179" mass="20253">MEIHKGIAVSPGLAIAPAIVLDSEQFRIPRRSIEPEEVGAELARFARAVERAKEEVRDLRARVARDIGEKLGAIFDVQDVLLTDDRLTEEVHELVEREHYTAEYAVSTVLRGYAKKFLKLPNRYMAERVADVYDVEKRLLRNLIGAKRETLGRLTEPVIVLAHNLTPSQTASLDRSKIL</sequence>
<keyword evidence="2" id="KW-0808">Transferase</keyword>
<evidence type="ECO:0000259" key="4">
    <source>
        <dbReference type="Pfam" id="PF05524"/>
    </source>
</evidence>
<dbReference type="InterPro" id="IPR050499">
    <property type="entry name" value="PEP-utilizing_PTS_enzyme"/>
</dbReference>
<evidence type="ECO:0000256" key="1">
    <source>
        <dbReference type="ARBA" id="ARBA00007837"/>
    </source>
</evidence>
<dbReference type="Gene3D" id="3.50.30.10">
    <property type="entry name" value="Phosphohistidine domain"/>
    <property type="match status" value="1"/>
</dbReference>
<dbReference type="SUPFAM" id="SSF47831">
    <property type="entry name" value="Enzyme I of the PEP:sugar phosphotransferase system HPr-binding (sub)domain"/>
    <property type="match status" value="1"/>
</dbReference>
<dbReference type="PANTHER" id="PTHR46244">
    <property type="entry name" value="PHOSPHOENOLPYRUVATE-PROTEIN PHOSPHOTRANSFERASE"/>
    <property type="match status" value="1"/>
</dbReference>
<name>X0Y081_9ZZZZ</name>
<dbReference type="InterPro" id="IPR036618">
    <property type="entry name" value="PtsI_HPr-bd_sf"/>
</dbReference>
<proteinExistence type="inferred from homology"/>
<dbReference type="Pfam" id="PF05524">
    <property type="entry name" value="PEP-utilisers_N"/>
    <property type="match status" value="1"/>
</dbReference>
<comment type="caution">
    <text evidence="5">The sequence shown here is derived from an EMBL/GenBank/DDBJ whole genome shotgun (WGS) entry which is preliminary data.</text>
</comment>
<accession>X0Y081</accession>
<reference evidence="5" key="1">
    <citation type="journal article" date="2014" name="Front. Microbiol.">
        <title>High frequency of phylogenetically diverse reductive dehalogenase-homologous genes in deep subseafloor sedimentary metagenomes.</title>
        <authorList>
            <person name="Kawai M."/>
            <person name="Futagami T."/>
            <person name="Toyoda A."/>
            <person name="Takaki Y."/>
            <person name="Nishi S."/>
            <person name="Hori S."/>
            <person name="Arai W."/>
            <person name="Tsubouchi T."/>
            <person name="Morono Y."/>
            <person name="Uchiyama I."/>
            <person name="Ito T."/>
            <person name="Fujiyama A."/>
            <person name="Inagaki F."/>
            <person name="Takami H."/>
        </authorList>
    </citation>
    <scope>NUCLEOTIDE SEQUENCE</scope>
    <source>
        <strain evidence="5">Expedition CK06-06</strain>
    </source>
</reference>
<dbReference type="EMBL" id="BARS01053139">
    <property type="protein sequence ID" value="GAG49045.1"/>
    <property type="molecule type" value="Genomic_DNA"/>
</dbReference>
<comment type="similarity">
    <text evidence="1">Belongs to the PEP-utilizing enzyme family.</text>
</comment>
<feature type="domain" description="Phosphotransferase system enzyme I N-terminal" evidence="4">
    <location>
        <begin position="5"/>
        <end position="128"/>
    </location>
</feature>
<dbReference type="PANTHER" id="PTHR46244:SF3">
    <property type="entry name" value="PHOSPHOENOLPYRUVATE-PROTEIN PHOSPHOTRANSFERASE"/>
    <property type="match status" value="1"/>
</dbReference>
<evidence type="ECO:0000313" key="5">
    <source>
        <dbReference type="EMBL" id="GAG49045.1"/>
    </source>
</evidence>
<dbReference type="GO" id="GO:0016740">
    <property type="term" value="F:transferase activity"/>
    <property type="evidence" value="ECO:0007669"/>
    <property type="project" value="UniProtKB-KW"/>
</dbReference>
<evidence type="ECO:0000256" key="2">
    <source>
        <dbReference type="ARBA" id="ARBA00022679"/>
    </source>
</evidence>
<protein>
    <recommendedName>
        <fullName evidence="4">Phosphotransferase system enzyme I N-terminal domain-containing protein</fullName>
    </recommendedName>
</protein>
<dbReference type="Gene3D" id="1.10.274.10">
    <property type="entry name" value="PtsI, HPr-binding domain"/>
    <property type="match status" value="1"/>
</dbReference>
<keyword evidence="3" id="KW-0175">Coiled coil</keyword>
<evidence type="ECO:0000256" key="3">
    <source>
        <dbReference type="SAM" id="Coils"/>
    </source>
</evidence>
<dbReference type="GO" id="GO:0009401">
    <property type="term" value="P:phosphoenolpyruvate-dependent sugar phosphotransferase system"/>
    <property type="evidence" value="ECO:0007669"/>
    <property type="project" value="InterPro"/>
</dbReference>
<organism evidence="5">
    <name type="scientific">marine sediment metagenome</name>
    <dbReference type="NCBI Taxonomy" id="412755"/>
    <lineage>
        <taxon>unclassified sequences</taxon>
        <taxon>metagenomes</taxon>
        <taxon>ecological metagenomes</taxon>
    </lineage>
</organism>
<feature type="coiled-coil region" evidence="3">
    <location>
        <begin position="42"/>
        <end position="69"/>
    </location>
</feature>